<accession>A0A7C6A9V4</accession>
<comment type="caution">
    <text evidence="2">The sequence shown here is derived from an EMBL/GenBank/DDBJ whole genome shotgun (WGS) entry which is preliminary data.</text>
</comment>
<feature type="domain" description="DUF5678" evidence="1">
    <location>
        <begin position="20"/>
        <end position="65"/>
    </location>
</feature>
<reference evidence="2" key="1">
    <citation type="journal article" date="2020" name="mSystems">
        <title>Genome- and Community-Level Interaction Insights into Carbon Utilization and Element Cycling Functions of Hydrothermarchaeota in Hydrothermal Sediment.</title>
        <authorList>
            <person name="Zhou Z."/>
            <person name="Liu Y."/>
            <person name="Xu W."/>
            <person name="Pan J."/>
            <person name="Luo Z.H."/>
            <person name="Li M."/>
        </authorList>
    </citation>
    <scope>NUCLEOTIDE SEQUENCE [LARGE SCALE GENOMIC DNA]</scope>
    <source>
        <strain evidence="2">SpSt-876</strain>
    </source>
</reference>
<gene>
    <name evidence="2" type="ORF">ENW73_07940</name>
</gene>
<protein>
    <submittedName>
        <fullName evidence="2">Succinyl-CoA synthetase subunit alpha</fullName>
    </submittedName>
</protein>
<organism evidence="2">
    <name type="scientific">candidate division WOR-3 bacterium</name>
    <dbReference type="NCBI Taxonomy" id="2052148"/>
    <lineage>
        <taxon>Bacteria</taxon>
        <taxon>Bacteria division WOR-3</taxon>
    </lineage>
</organism>
<dbReference type="AlphaFoldDB" id="A0A7C6A9V4"/>
<dbReference type="InterPro" id="IPR043734">
    <property type="entry name" value="DUF5678"/>
</dbReference>
<proteinExistence type="predicted"/>
<name>A0A7C6A9V4_UNCW3</name>
<evidence type="ECO:0000313" key="2">
    <source>
        <dbReference type="EMBL" id="HHS52771.1"/>
    </source>
</evidence>
<evidence type="ECO:0000259" key="1">
    <source>
        <dbReference type="Pfam" id="PF18929"/>
    </source>
</evidence>
<sequence>MKNDNSTSLNYEWYITADTKKYAGKWIAIVKQKIVVSGDQADEVYKKAKKKYPGEKPSLAKVPDKEILVLGYGR</sequence>
<dbReference type="EMBL" id="DTLI01000189">
    <property type="protein sequence ID" value="HHS52771.1"/>
    <property type="molecule type" value="Genomic_DNA"/>
</dbReference>
<dbReference type="Pfam" id="PF18929">
    <property type="entry name" value="DUF5678"/>
    <property type="match status" value="1"/>
</dbReference>